<comment type="catalytic activity">
    <reaction evidence="4 5">
        <text>O-phospho-L-tyrosyl-[protein] + H2O = L-tyrosyl-[protein] + phosphate</text>
        <dbReference type="Rhea" id="RHEA:10684"/>
        <dbReference type="Rhea" id="RHEA-COMP:10136"/>
        <dbReference type="Rhea" id="RHEA-COMP:20101"/>
        <dbReference type="ChEBI" id="CHEBI:15377"/>
        <dbReference type="ChEBI" id="CHEBI:43474"/>
        <dbReference type="ChEBI" id="CHEBI:46858"/>
        <dbReference type="ChEBI" id="CHEBI:61978"/>
        <dbReference type="EC" id="3.1.3.48"/>
    </reaction>
</comment>
<dbReference type="PANTHER" id="PTHR39181">
    <property type="entry name" value="TYROSINE-PROTEIN PHOSPHATASE YWQE"/>
    <property type="match status" value="1"/>
</dbReference>
<dbReference type="InterPro" id="IPR016667">
    <property type="entry name" value="Caps_polysacc_synth_CpsB/CapC"/>
</dbReference>
<organism evidence="6 7">
    <name type="scientific">Alkalibacterium pelagium</name>
    <dbReference type="NCBI Taxonomy" id="426702"/>
    <lineage>
        <taxon>Bacteria</taxon>
        <taxon>Bacillati</taxon>
        <taxon>Bacillota</taxon>
        <taxon>Bacilli</taxon>
        <taxon>Lactobacillales</taxon>
        <taxon>Carnobacteriaceae</taxon>
        <taxon>Alkalibacterium</taxon>
    </lineage>
</organism>
<dbReference type="EC" id="3.1.3.48" evidence="5"/>
<dbReference type="STRING" id="426702.SAMN04488099_103166"/>
<gene>
    <name evidence="6" type="ORF">SAMN04488099_103166</name>
</gene>
<dbReference type="InterPro" id="IPR016195">
    <property type="entry name" value="Pol/histidinol_Pase-like"/>
</dbReference>
<dbReference type="RefSeq" id="WP_091479370.1">
    <property type="nucleotide sequence ID" value="NZ_BJYC01000006.1"/>
</dbReference>
<evidence type="ECO:0000313" key="7">
    <source>
        <dbReference type="Proteomes" id="UP000199081"/>
    </source>
</evidence>
<dbReference type="PIRSF" id="PIRSF016557">
    <property type="entry name" value="Caps_synth_CpsB"/>
    <property type="match status" value="1"/>
</dbReference>
<evidence type="ECO:0000256" key="4">
    <source>
        <dbReference type="ARBA" id="ARBA00051722"/>
    </source>
</evidence>
<dbReference type="GO" id="GO:0004725">
    <property type="term" value="F:protein tyrosine phosphatase activity"/>
    <property type="evidence" value="ECO:0007669"/>
    <property type="project" value="UniProtKB-UniRule"/>
</dbReference>
<evidence type="ECO:0000256" key="1">
    <source>
        <dbReference type="ARBA" id="ARBA00005750"/>
    </source>
</evidence>
<keyword evidence="2 5" id="KW-0378">Hydrolase</keyword>
<keyword evidence="7" id="KW-1185">Reference proteome</keyword>
<protein>
    <recommendedName>
        <fullName evidence="5">Tyrosine-protein phosphatase</fullName>
        <ecNumber evidence="5">3.1.3.48</ecNumber>
    </recommendedName>
</protein>
<dbReference type="PANTHER" id="PTHR39181:SF1">
    <property type="entry name" value="TYROSINE-PROTEIN PHOSPHATASE YWQE"/>
    <property type="match status" value="1"/>
</dbReference>
<dbReference type="Proteomes" id="UP000199081">
    <property type="component" value="Unassembled WGS sequence"/>
</dbReference>
<dbReference type="Pfam" id="PF19567">
    <property type="entry name" value="CpsB_CapC"/>
    <property type="match status" value="1"/>
</dbReference>
<dbReference type="AlphaFoldDB" id="A0A1H7HVY4"/>
<dbReference type="Gene3D" id="3.20.20.140">
    <property type="entry name" value="Metal-dependent hydrolases"/>
    <property type="match status" value="1"/>
</dbReference>
<evidence type="ECO:0000256" key="5">
    <source>
        <dbReference type="PIRNR" id="PIRNR016557"/>
    </source>
</evidence>
<proteinExistence type="inferred from homology"/>
<sequence length="258" mass="29557">MYDLHCHILPGVDDGSKSIEESIKMAKLAVSEGITHILVTPHHQKQDWINEKETVVQRVNNLQAELDDRNIDLTLFPGQEVSLYGDLLEDIEKDKILYTDEGNTYILVEFPTGVIPHYAERLFYELQSKGKTPIIVHPERNHAIIEHPNRLKNLIDKGALAQLTAASYTGKFGKKIEKLSKQLIEANLVHFIASDAHNSTNRKFHMKKAYEKLLKEYGRSKRNEFHQTTKDLLNGEPIIVPDAQYIQRGTLSKLLKRK</sequence>
<reference evidence="7" key="1">
    <citation type="submission" date="2016-10" db="EMBL/GenBank/DDBJ databases">
        <authorList>
            <person name="Varghese N."/>
            <person name="Submissions S."/>
        </authorList>
    </citation>
    <scope>NUCLEOTIDE SEQUENCE [LARGE SCALE GENOMIC DNA]</scope>
    <source>
        <strain evidence="7">DSM 19183</strain>
    </source>
</reference>
<evidence type="ECO:0000256" key="2">
    <source>
        <dbReference type="ARBA" id="ARBA00022801"/>
    </source>
</evidence>
<keyword evidence="3 5" id="KW-0904">Protein phosphatase</keyword>
<dbReference type="OrthoDB" id="9788539at2"/>
<dbReference type="EMBL" id="FNZU01000003">
    <property type="protein sequence ID" value="SEK53300.1"/>
    <property type="molecule type" value="Genomic_DNA"/>
</dbReference>
<name>A0A1H7HVY4_9LACT</name>
<evidence type="ECO:0000256" key="3">
    <source>
        <dbReference type="ARBA" id="ARBA00022912"/>
    </source>
</evidence>
<evidence type="ECO:0000313" key="6">
    <source>
        <dbReference type="EMBL" id="SEK53300.1"/>
    </source>
</evidence>
<accession>A0A1H7HVY4</accession>
<dbReference type="SUPFAM" id="SSF89550">
    <property type="entry name" value="PHP domain-like"/>
    <property type="match status" value="1"/>
</dbReference>
<dbReference type="GO" id="GO:0030145">
    <property type="term" value="F:manganese ion binding"/>
    <property type="evidence" value="ECO:0007669"/>
    <property type="project" value="UniProtKB-UniRule"/>
</dbReference>
<comment type="similarity">
    <text evidence="1 5">Belongs to the metallo-dependent hydrolases superfamily. CpsB/CapC family.</text>
</comment>